<dbReference type="Proteomes" id="UP000290289">
    <property type="component" value="Chromosome 13"/>
</dbReference>
<dbReference type="InterPro" id="IPR011333">
    <property type="entry name" value="SKP1/BTB/POZ_sf"/>
</dbReference>
<keyword evidence="6" id="KW-1185">Reference proteome</keyword>
<evidence type="ECO:0000313" key="6">
    <source>
        <dbReference type="Proteomes" id="UP000290289"/>
    </source>
</evidence>
<name>A0A498IA27_MALDO</name>
<dbReference type="Pfam" id="PF03000">
    <property type="entry name" value="NPH3"/>
    <property type="match status" value="1"/>
</dbReference>
<evidence type="ECO:0000256" key="3">
    <source>
        <dbReference type="PROSITE-ProRule" id="PRU00982"/>
    </source>
</evidence>
<evidence type="ECO:0000256" key="1">
    <source>
        <dbReference type="ARBA" id="ARBA00004906"/>
    </source>
</evidence>
<dbReference type="EMBL" id="RDQH01000339">
    <property type="protein sequence ID" value="RXH78401.1"/>
    <property type="molecule type" value="Genomic_DNA"/>
</dbReference>
<gene>
    <name evidence="5" type="ORF">DVH24_001919</name>
</gene>
<organism evidence="5 6">
    <name type="scientific">Malus domestica</name>
    <name type="common">Apple</name>
    <name type="synonym">Pyrus malus</name>
    <dbReference type="NCBI Taxonomy" id="3750"/>
    <lineage>
        <taxon>Eukaryota</taxon>
        <taxon>Viridiplantae</taxon>
        <taxon>Streptophyta</taxon>
        <taxon>Embryophyta</taxon>
        <taxon>Tracheophyta</taxon>
        <taxon>Spermatophyta</taxon>
        <taxon>Magnoliopsida</taxon>
        <taxon>eudicotyledons</taxon>
        <taxon>Gunneridae</taxon>
        <taxon>Pentapetalae</taxon>
        <taxon>rosids</taxon>
        <taxon>fabids</taxon>
        <taxon>Rosales</taxon>
        <taxon>Rosaceae</taxon>
        <taxon>Amygdaloideae</taxon>
        <taxon>Maleae</taxon>
        <taxon>Malus</taxon>
    </lineage>
</organism>
<dbReference type="UniPathway" id="UPA00143"/>
<evidence type="ECO:0000256" key="2">
    <source>
        <dbReference type="ARBA" id="ARBA00022786"/>
    </source>
</evidence>
<dbReference type="SUPFAM" id="SSF54695">
    <property type="entry name" value="POZ domain"/>
    <property type="match status" value="1"/>
</dbReference>
<reference evidence="5 6" key="1">
    <citation type="submission" date="2018-10" db="EMBL/GenBank/DDBJ databases">
        <title>A high-quality apple genome assembly.</title>
        <authorList>
            <person name="Hu J."/>
        </authorList>
    </citation>
    <scope>NUCLEOTIDE SEQUENCE [LARGE SCALE GENOMIC DNA]</scope>
    <source>
        <strain evidence="6">cv. HFTH1</strain>
        <tissue evidence="5">Young leaf</tissue>
    </source>
</reference>
<comment type="caution">
    <text evidence="5">The sequence shown here is derived from an EMBL/GenBank/DDBJ whole genome shotgun (WGS) entry which is preliminary data.</text>
</comment>
<comment type="pathway">
    <text evidence="1">Protein modification; protein ubiquitination.</text>
</comment>
<comment type="similarity">
    <text evidence="3">Belongs to the NPH3 family.</text>
</comment>
<dbReference type="InterPro" id="IPR043454">
    <property type="entry name" value="NPH3/RPT2-like"/>
</dbReference>
<proteinExistence type="inferred from homology"/>
<sequence>MPEKLVGMYGHHVFVGMQQTVKTVSLKLGFHVSIRDKGGTTIQGLFNLKSSREVETTLVQTNAAAQLVDALQFLGGFYNDAIVVAGFEFYYLMGIRDKGGGYLIISEYKMVLRFVRTKVANALIIQLGNSNFYLYKLPMAMRSGYLNRLVLQRISVGRDASPRIQLDNLPGGAKVFESVVKFCYGWTLCYIGLHISWKDTFRILRGFELISLCAKELKISKRSAEAIAWKACTNRNAFSFETEEIQCFNVLPNNAENLRFQDAADIWWFEDVSFLGINHFIEVIQALNCKGMRADLIGSCKAHWIAEWKNVVLKRKTKG</sequence>
<dbReference type="InterPro" id="IPR027356">
    <property type="entry name" value="NPH3_dom"/>
</dbReference>
<dbReference type="STRING" id="3750.A0A498IA27"/>
<dbReference type="AlphaFoldDB" id="A0A498IA27"/>
<accession>A0A498IA27</accession>
<keyword evidence="2" id="KW-0833">Ubl conjugation pathway</keyword>
<evidence type="ECO:0000313" key="5">
    <source>
        <dbReference type="EMBL" id="RXH78401.1"/>
    </source>
</evidence>
<dbReference type="GO" id="GO:0016567">
    <property type="term" value="P:protein ubiquitination"/>
    <property type="evidence" value="ECO:0007669"/>
    <property type="project" value="UniProtKB-UniPathway"/>
</dbReference>
<protein>
    <recommendedName>
        <fullName evidence="4">NPH3 domain-containing protein</fullName>
    </recommendedName>
</protein>
<dbReference type="PROSITE" id="PS51649">
    <property type="entry name" value="NPH3"/>
    <property type="match status" value="1"/>
</dbReference>
<dbReference type="PANTHER" id="PTHR32370">
    <property type="entry name" value="OS12G0117600 PROTEIN"/>
    <property type="match status" value="1"/>
</dbReference>
<feature type="domain" description="NPH3" evidence="4">
    <location>
        <begin position="266"/>
        <end position="319"/>
    </location>
</feature>
<evidence type="ECO:0000259" key="4">
    <source>
        <dbReference type="PROSITE" id="PS51649"/>
    </source>
</evidence>